<dbReference type="PATRIC" id="fig|1398.25.peg.2066"/>
<name>A0A150KGB8_HEYCO</name>
<protein>
    <submittedName>
        <fullName evidence="1">Uncharacterized protein</fullName>
    </submittedName>
</protein>
<dbReference type="EMBL" id="LQYI01000030">
    <property type="protein sequence ID" value="KYC71394.1"/>
    <property type="molecule type" value="Genomic_DNA"/>
</dbReference>
<dbReference type="AlphaFoldDB" id="A0A150KGB8"/>
<evidence type="ECO:0000313" key="2">
    <source>
        <dbReference type="Proteomes" id="UP000075304"/>
    </source>
</evidence>
<organism evidence="1 2">
    <name type="scientific">Heyndrickxia coagulans</name>
    <name type="common">Weizmannia coagulans</name>
    <dbReference type="NCBI Taxonomy" id="1398"/>
    <lineage>
        <taxon>Bacteria</taxon>
        <taxon>Bacillati</taxon>
        <taxon>Bacillota</taxon>
        <taxon>Bacilli</taxon>
        <taxon>Bacillales</taxon>
        <taxon>Bacillaceae</taxon>
        <taxon>Heyndrickxia</taxon>
    </lineage>
</organism>
<comment type="caution">
    <text evidence="1">The sequence shown here is derived from an EMBL/GenBank/DDBJ whole genome shotgun (WGS) entry which is preliminary data.</text>
</comment>
<dbReference type="Proteomes" id="UP000075304">
    <property type="component" value="Unassembled WGS sequence"/>
</dbReference>
<proteinExistence type="predicted"/>
<gene>
    <name evidence="1" type="ORF">B4099_1132</name>
</gene>
<accession>A0A150KGB8</accession>
<evidence type="ECO:0000313" key="1">
    <source>
        <dbReference type="EMBL" id="KYC71394.1"/>
    </source>
</evidence>
<reference evidence="1 2" key="1">
    <citation type="submission" date="2016-01" db="EMBL/GenBank/DDBJ databases">
        <title>Genome Sequences of Twelve Sporeforming Bacillus Species Isolated from Foods.</title>
        <authorList>
            <person name="Berendsen E.M."/>
            <person name="Wells-Bennik M.H."/>
            <person name="Krawcyk A.O."/>
            <person name="De Jong A."/>
            <person name="Holsappel S."/>
            <person name="Eijlander R.T."/>
            <person name="Kuipers O.P."/>
        </authorList>
    </citation>
    <scope>NUCLEOTIDE SEQUENCE [LARGE SCALE GENOMIC DNA]</scope>
    <source>
        <strain evidence="1 2">B4099</strain>
    </source>
</reference>
<sequence>MSFFKDIPYSLPSYLFQKFYPHHHSYYSRRCGNFSAKSDENIFHIGIIKKLCRAFAKILGFSPLF</sequence>